<feature type="domain" description="Transcription factor zinc-finger" evidence="1">
    <location>
        <begin position="2"/>
        <end position="37"/>
    </location>
</feature>
<reference evidence="2" key="1">
    <citation type="journal article" date="2018" name="J. Ind. Microbiol. Biotechnol.">
        <title>Genome mining reveals uncommon alkylpyrones as type III PKS products from myxobacteria.</title>
        <authorList>
            <person name="Hug J.J."/>
            <person name="Panter F."/>
            <person name="Krug D."/>
            <person name="Muller R."/>
        </authorList>
    </citation>
    <scope>NUCLEOTIDE SEQUENCE</scope>
    <source>
        <strain evidence="2">MCy9118</strain>
    </source>
</reference>
<sequence length="125" mass="14360">MHCPRCDKPMAPTRLDEVDALQCPHCEGHWLEGEDLKLLESTVNVRLFEWRTLPSEEVQARELACPRCPPRQVMKKVRSERDRHVLLDACERCHGVWLDGGELRAIQEMGVVAALVDAVRFIMND</sequence>
<accession>A0A3Q8I301</accession>
<evidence type="ECO:0000313" key="2">
    <source>
        <dbReference type="EMBL" id="AYM53295.1"/>
    </source>
</evidence>
<feature type="domain" description="Transcription factor zinc-finger" evidence="1">
    <location>
        <begin position="65"/>
        <end position="106"/>
    </location>
</feature>
<dbReference type="Pfam" id="PF13453">
    <property type="entry name" value="Zn_ribbon_TFIIB"/>
    <property type="match status" value="2"/>
</dbReference>
<name>A0A3Q8I301_9BACT</name>
<evidence type="ECO:0000259" key="1">
    <source>
        <dbReference type="Pfam" id="PF13453"/>
    </source>
</evidence>
<organism evidence="2">
    <name type="scientific">Cystobacter fuscus</name>
    <dbReference type="NCBI Taxonomy" id="43"/>
    <lineage>
        <taxon>Bacteria</taxon>
        <taxon>Pseudomonadati</taxon>
        <taxon>Myxococcota</taxon>
        <taxon>Myxococcia</taxon>
        <taxon>Myxococcales</taxon>
        <taxon>Cystobacterineae</taxon>
        <taxon>Archangiaceae</taxon>
        <taxon>Cystobacter</taxon>
    </lineage>
</organism>
<proteinExistence type="predicted"/>
<dbReference type="EMBL" id="MH908899">
    <property type="protein sequence ID" value="AYM53295.1"/>
    <property type="molecule type" value="Genomic_DNA"/>
</dbReference>
<dbReference type="InterPro" id="IPR027392">
    <property type="entry name" value="TF_Znf"/>
</dbReference>
<protein>
    <recommendedName>
        <fullName evidence="1">Transcription factor zinc-finger domain-containing protein</fullName>
    </recommendedName>
</protein>
<dbReference type="AlphaFoldDB" id="A0A3Q8I301"/>